<dbReference type="Pfam" id="PF13349">
    <property type="entry name" value="DUF4097"/>
    <property type="match status" value="1"/>
</dbReference>
<evidence type="ECO:0000313" key="3">
    <source>
        <dbReference type="Proteomes" id="UP001546774"/>
    </source>
</evidence>
<dbReference type="Gene3D" id="2.160.20.120">
    <property type="match status" value="1"/>
</dbReference>
<evidence type="ECO:0000259" key="1">
    <source>
        <dbReference type="Pfam" id="PF13349"/>
    </source>
</evidence>
<feature type="domain" description="DUF4097" evidence="1">
    <location>
        <begin position="59"/>
        <end position="215"/>
    </location>
</feature>
<dbReference type="Proteomes" id="UP001546774">
    <property type="component" value="Unassembled WGS sequence"/>
</dbReference>
<evidence type="ECO:0000313" key="2">
    <source>
        <dbReference type="EMBL" id="MEQ2554822.1"/>
    </source>
</evidence>
<sequence>MKKWIKITGITAAVCIGAGLICFVSGVFAGAKSGVFISRRGIELEGSAYSDERYGISQIKDIEIEADDAKVEIKPSQDDTFGYSVTYEDTHSTPQVTVDNGKIRIEEKTSGGFWILDFGFAALFENRENVVTVYVPEKAALDTVKIDTSNGKVTADALFTTQNLNVQSDNGKIELMQMICEKNAQVHCSNGKITVNAEFKGESLFSSNNGNVELAGAWEGTVTCKTNNGKIQVTAPKPESAYRVEAHTDNGSVYVNDNKVLNPYTAQNTQADTNLYAVSNNGSVRLEFAN</sequence>
<comment type="caution">
    <text evidence="2">The sequence shown here is derived from an EMBL/GenBank/DDBJ whole genome shotgun (WGS) entry which is preliminary data.</text>
</comment>
<name>A0ABV1H611_9FIRM</name>
<gene>
    <name evidence="2" type="ORF">WMO37_07290</name>
</gene>
<protein>
    <submittedName>
        <fullName evidence="2">DUF4097 family beta strand repeat-containing protein</fullName>
    </submittedName>
</protein>
<keyword evidence="3" id="KW-1185">Reference proteome</keyword>
<proteinExistence type="predicted"/>
<accession>A0ABV1H611</accession>
<reference evidence="2" key="1">
    <citation type="submission" date="2024-03" db="EMBL/GenBank/DDBJ databases">
        <title>Human intestinal bacterial collection.</title>
        <authorList>
            <person name="Pauvert C."/>
            <person name="Hitch T.C.A."/>
            <person name="Clavel T."/>
        </authorList>
    </citation>
    <scope>NUCLEOTIDE SEQUENCE [LARGE SCALE GENOMIC DNA]</scope>
    <source>
        <strain evidence="2">CLA-AA-H89B</strain>
    </source>
</reference>
<organism evidence="2 3">
    <name type="scientific">Lachnospira intestinalis</name>
    <dbReference type="NCBI Taxonomy" id="3133158"/>
    <lineage>
        <taxon>Bacteria</taxon>
        <taxon>Bacillati</taxon>
        <taxon>Bacillota</taxon>
        <taxon>Clostridia</taxon>
        <taxon>Lachnospirales</taxon>
        <taxon>Lachnospiraceae</taxon>
        <taxon>Lachnospira</taxon>
    </lineage>
</organism>
<dbReference type="EMBL" id="JBBMFS010000005">
    <property type="protein sequence ID" value="MEQ2554822.1"/>
    <property type="molecule type" value="Genomic_DNA"/>
</dbReference>
<dbReference type="InterPro" id="IPR025164">
    <property type="entry name" value="Toastrack_DUF4097"/>
</dbReference>